<feature type="region of interest" description="Disordered" evidence="1">
    <location>
        <begin position="142"/>
        <end position="521"/>
    </location>
</feature>
<feature type="compositionally biased region" description="Polar residues" evidence="1">
    <location>
        <begin position="286"/>
        <end position="302"/>
    </location>
</feature>
<evidence type="ECO:0000313" key="2">
    <source>
        <dbReference type="EMBL" id="GIM91733.1"/>
    </source>
</evidence>
<feature type="region of interest" description="Disordered" evidence="1">
    <location>
        <begin position="560"/>
        <end position="581"/>
    </location>
</feature>
<feature type="compositionally biased region" description="Pro residues" evidence="1">
    <location>
        <begin position="190"/>
        <end position="206"/>
    </location>
</feature>
<organism evidence="2 3">
    <name type="scientific">Paractinoplanes toevensis</name>
    <dbReference type="NCBI Taxonomy" id="571911"/>
    <lineage>
        <taxon>Bacteria</taxon>
        <taxon>Bacillati</taxon>
        <taxon>Actinomycetota</taxon>
        <taxon>Actinomycetes</taxon>
        <taxon>Micromonosporales</taxon>
        <taxon>Micromonosporaceae</taxon>
        <taxon>Paractinoplanes</taxon>
    </lineage>
</organism>
<dbReference type="RefSeq" id="WP_213007621.1">
    <property type="nucleotide sequence ID" value="NZ_BOQN01000049.1"/>
</dbReference>
<dbReference type="Proteomes" id="UP000677082">
    <property type="component" value="Unassembled WGS sequence"/>
</dbReference>
<dbReference type="EMBL" id="BOQN01000049">
    <property type="protein sequence ID" value="GIM91733.1"/>
    <property type="molecule type" value="Genomic_DNA"/>
</dbReference>
<feature type="region of interest" description="Disordered" evidence="1">
    <location>
        <begin position="78"/>
        <end position="121"/>
    </location>
</feature>
<evidence type="ECO:0000256" key="1">
    <source>
        <dbReference type="SAM" id="MobiDB-lite"/>
    </source>
</evidence>
<proteinExistence type="predicted"/>
<dbReference type="AlphaFoldDB" id="A0A919T9V8"/>
<feature type="compositionally biased region" description="Low complexity" evidence="1">
    <location>
        <begin position="80"/>
        <end position="117"/>
    </location>
</feature>
<name>A0A919T9V8_9ACTN</name>
<sequence length="581" mass="57472">MTAPGNSALLLTLLAVFVACCGYAAGRIHQRRQTEDDREEAYRDGYETGTRSVFSVAARMIAPRRAARASAQVTPAVDMPAPAEPSAAAPGLPADSRSVAGLSASGSPVAGSPVGGLSASGSPVTGLSVAGSAVGGLSASESVRDLPGAGDSAGRLAPPEPIASCAQFPADPRDVGGQPALLRRAGVPGAQPPAQPIPIPPVPAPAIPASRMPMASETDETSLGFPVPPAPSPRVIAEPAAVGGVVYRPFPDPRAPLDAVLPSDEGTHHPIPAAFGPSRMPRSAPIPSSNAPDPTAPTSSGTVAGPAAAVPSERVSSTPASAAPIVSAGAFGRHSPPAPAAAGSMSGPEDDAADLGFSEPGASSTVRPGADRSVHDHRSTRMRRSSWAFATGSEADQPEPAGGVDEPAPRRSRVASHAAKTGAVRPTGGTPSADAVATPPPFLGMPGPASGMPDAFAGPPDTAGLPGAAGVHGAERGPGAAGVHGAERGPGAAGVHGAERGPGVAGVHGTGGVPDGAGEDVGMLVESSTESTGRHTVPDELVQATTYRLPADRIFRAKVPEPVALPEEPTTRLGVPKPRQS</sequence>
<comment type="caution">
    <text evidence="2">The sequence shown here is derived from an EMBL/GenBank/DDBJ whole genome shotgun (WGS) entry which is preliminary data.</text>
</comment>
<reference evidence="2 3" key="1">
    <citation type="submission" date="2021-03" db="EMBL/GenBank/DDBJ databases">
        <title>Whole genome shotgun sequence of Actinoplanes toevensis NBRC 105298.</title>
        <authorList>
            <person name="Komaki H."/>
            <person name="Tamura T."/>
        </authorList>
    </citation>
    <scope>NUCLEOTIDE SEQUENCE [LARGE SCALE GENOMIC DNA]</scope>
    <source>
        <strain evidence="2 3">NBRC 105298</strain>
    </source>
</reference>
<accession>A0A919T9V8</accession>
<evidence type="ECO:0000313" key="3">
    <source>
        <dbReference type="Proteomes" id="UP000677082"/>
    </source>
</evidence>
<feature type="compositionally biased region" description="Gly residues" evidence="1">
    <location>
        <begin position="503"/>
        <end position="515"/>
    </location>
</feature>
<keyword evidence="3" id="KW-1185">Reference proteome</keyword>
<protein>
    <submittedName>
        <fullName evidence="2">Uncharacterized protein</fullName>
    </submittedName>
</protein>
<feature type="compositionally biased region" description="Basic and acidic residues" evidence="1">
    <location>
        <begin position="369"/>
        <end position="379"/>
    </location>
</feature>
<gene>
    <name evidence="2" type="ORF">Ato02nite_035260</name>
</gene>